<dbReference type="KEGG" id="vg:13165553"/>
<dbReference type="Proteomes" id="UP000005266">
    <property type="component" value="Segment"/>
</dbReference>
<protein>
    <submittedName>
        <fullName evidence="1">Uncharacterized protein</fullName>
    </submittedName>
</protein>
<gene>
    <name evidence="1" type="ORF">COPG_00136</name>
</gene>
<dbReference type="EMBL" id="HQ317390">
    <property type="protein sequence ID" value="AFK66732.1"/>
    <property type="molecule type" value="Genomic_DNA"/>
</dbReference>
<sequence length="144" mass="16464">MNITAIKSALSNQVTVDKLRQAIHNTSKLGFSTDHVSNRKGKNFLAVRCRGGVLSIHDKDYKEVTQLVVKVCRDLIAVKEAKQALLNADINQGDTFYYNDELYYNKYQVINKNFDNPSFVCENVLIPEDQEVLTKRKINELINK</sequence>
<name>I3UML7_9CAUD</name>
<keyword evidence="2" id="KW-1185">Reference proteome</keyword>
<dbReference type="RefSeq" id="YP_006489322.1">
    <property type="nucleotide sequence ID" value="NC_018088.1"/>
</dbReference>
<reference evidence="1 2" key="1">
    <citation type="journal article" date="2013" name="Extremophiles">
        <title>Genomic analysis of cold-active Colwelliaphage 9A and psychrophilic phage-host interactions.</title>
        <authorList>
            <person name="Colangelo-Lillis J.R."/>
            <person name="Deming J.W."/>
        </authorList>
    </citation>
    <scope>NUCLEOTIDE SEQUENCE [LARGE SCALE GENOMIC DNA]</scope>
    <source>
        <strain evidence="1">9A</strain>
    </source>
</reference>
<proteinExistence type="predicted"/>
<accession>I3UML7</accession>
<evidence type="ECO:0000313" key="2">
    <source>
        <dbReference type="Proteomes" id="UP000005266"/>
    </source>
</evidence>
<evidence type="ECO:0000313" key="1">
    <source>
        <dbReference type="EMBL" id="AFK66732.1"/>
    </source>
</evidence>
<dbReference type="GeneID" id="13165553"/>
<organism evidence="1 2">
    <name type="scientific">Colwellia phage 9A</name>
    <dbReference type="NCBI Taxonomy" id="765765"/>
    <lineage>
        <taxon>Viruses</taxon>
        <taxon>Duplodnaviria</taxon>
        <taxon>Heunggongvirae</taxon>
        <taxon>Uroviricota</taxon>
        <taxon>Caudoviricetes</taxon>
        <taxon>Franklinbayvirus</taxon>
        <taxon>Franklinbayvirus fv9A</taxon>
    </lineage>
</organism>